<evidence type="ECO:0000256" key="1">
    <source>
        <dbReference type="SAM" id="MobiDB-lite"/>
    </source>
</evidence>
<proteinExistence type="predicted"/>
<gene>
    <name evidence="2" type="ORF">HPLM_LOCUS15057</name>
</gene>
<dbReference type="EMBL" id="UZAF01018815">
    <property type="protein sequence ID" value="VDO55232.1"/>
    <property type="molecule type" value="Genomic_DNA"/>
</dbReference>
<reference evidence="4" key="1">
    <citation type="submission" date="2017-02" db="UniProtKB">
        <authorList>
            <consortium name="WormBaseParasite"/>
        </authorList>
    </citation>
    <scope>IDENTIFICATION</scope>
</reference>
<keyword evidence="3" id="KW-1185">Reference proteome</keyword>
<feature type="region of interest" description="Disordered" evidence="1">
    <location>
        <begin position="1"/>
        <end position="20"/>
    </location>
</feature>
<evidence type="ECO:0000313" key="3">
    <source>
        <dbReference type="Proteomes" id="UP000268014"/>
    </source>
</evidence>
<dbReference type="AlphaFoldDB" id="A0A0N4WTX3"/>
<organism evidence="4">
    <name type="scientific">Haemonchus placei</name>
    <name type="common">Barber's pole worm</name>
    <dbReference type="NCBI Taxonomy" id="6290"/>
    <lineage>
        <taxon>Eukaryota</taxon>
        <taxon>Metazoa</taxon>
        <taxon>Ecdysozoa</taxon>
        <taxon>Nematoda</taxon>
        <taxon>Chromadorea</taxon>
        <taxon>Rhabditida</taxon>
        <taxon>Rhabditina</taxon>
        <taxon>Rhabditomorpha</taxon>
        <taxon>Strongyloidea</taxon>
        <taxon>Trichostrongylidae</taxon>
        <taxon>Haemonchus</taxon>
    </lineage>
</organism>
<dbReference type="WBParaSite" id="HPLM_0001506501-mRNA-1">
    <property type="protein sequence ID" value="HPLM_0001506501-mRNA-1"/>
    <property type="gene ID" value="HPLM_0001506501"/>
</dbReference>
<name>A0A0N4WTX3_HAEPC</name>
<accession>A0A0N4WTX3</accession>
<evidence type="ECO:0000313" key="4">
    <source>
        <dbReference type="WBParaSite" id="HPLM_0001506501-mRNA-1"/>
    </source>
</evidence>
<sequence length="51" mass="5155">MFSTGGGGGGGARGGGRGAIGDDGILQTRAVIYEMAKSFSVLQAIESKFFQ</sequence>
<evidence type="ECO:0000313" key="2">
    <source>
        <dbReference type="EMBL" id="VDO55232.1"/>
    </source>
</evidence>
<reference evidence="2 3" key="2">
    <citation type="submission" date="2018-11" db="EMBL/GenBank/DDBJ databases">
        <authorList>
            <consortium name="Pathogen Informatics"/>
        </authorList>
    </citation>
    <scope>NUCLEOTIDE SEQUENCE [LARGE SCALE GENOMIC DNA]</scope>
    <source>
        <strain evidence="2 3">MHpl1</strain>
    </source>
</reference>
<protein>
    <submittedName>
        <fullName evidence="2 4">Uncharacterized protein</fullName>
    </submittedName>
</protein>
<dbReference type="Proteomes" id="UP000268014">
    <property type="component" value="Unassembled WGS sequence"/>
</dbReference>